<dbReference type="Pfam" id="PF01548">
    <property type="entry name" value="DEDD_Tnp_IS110"/>
    <property type="match status" value="1"/>
</dbReference>
<dbReference type="GO" id="GO:0006313">
    <property type="term" value="P:DNA transposition"/>
    <property type="evidence" value="ECO:0007669"/>
    <property type="project" value="InterPro"/>
</dbReference>
<evidence type="ECO:0000259" key="1">
    <source>
        <dbReference type="Pfam" id="PF01548"/>
    </source>
</evidence>
<sequence>MQFIGIDAAKATFDIALPLPDGKYRTKAKLPNSAKGFNELLAWRAKHAPNAAVGMEATGIYHEALARTLVEAGVVVHVANPAR</sequence>
<name>A0A270NQD1_STEMA</name>
<evidence type="ECO:0000313" key="2">
    <source>
        <dbReference type="EMBL" id="PAM74353.1"/>
    </source>
</evidence>
<gene>
    <name evidence="2" type="ORF">CEK00_03330</name>
</gene>
<protein>
    <submittedName>
        <fullName evidence="2">IS110 family transposase</fullName>
    </submittedName>
</protein>
<feature type="domain" description="Transposase IS110-like N-terminal" evidence="1">
    <location>
        <begin position="4"/>
        <end position="81"/>
    </location>
</feature>
<feature type="non-terminal residue" evidence="2">
    <location>
        <position position="83"/>
    </location>
</feature>
<proteinExistence type="predicted"/>
<accession>A0A270NQD1</accession>
<dbReference type="GO" id="GO:0004803">
    <property type="term" value="F:transposase activity"/>
    <property type="evidence" value="ECO:0007669"/>
    <property type="project" value="InterPro"/>
</dbReference>
<dbReference type="Proteomes" id="UP000216433">
    <property type="component" value="Unassembled WGS sequence"/>
</dbReference>
<evidence type="ECO:0000313" key="3">
    <source>
        <dbReference type="Proteomes" id="UP000216433"/>
    </source>
</evidence>
<dbReference type="GO" id="GO:0003677">
    <property type="term" value="F:DNA binding"/>
    <property type="evidence" value="ECO:0007669"/>
    <property type="project" value="InterPro"/>
</dbReference>
<dbReference type="PANTHER" id="PTHR33055">
    <property type="entry name" value="TRANSPOSASE FOR INSERTION SEQUENCE ELEMENT IS1111A"/>
    <property type="match status" value="1"/>
</dbReference>
<dbReference type="RefSeq" id="WP_141239334.1">
    <property type="nucleotide sequence ID" value="NZ_NJGC01000002.1"/>
</dbReference>
<comment type="caution">
    <text evidence="2">The sequence shown here is derived from an EMBL/GenBank/DDBJ whole genome shotgun (WGS) entry which is preliminary data.</text>
</comment>
<dbReference type="InterPro" id="IPR047650">
    <property type="entry name" value="Transpos_IS110"/>
</dbReference>
<dbReference type="PANTHER" id="PTHR33055:SF3">
    <property type="entry name" value="PUTATIVE TRANSPOSASE FOR IS117-RELATED"/>
    <property type="match status" value="1"/>
</dbReference>
<dbReference type="EMBL" id="NJGC01000002">
    <property type="protein sequence ID" value="PAM74353.1"/>
    <property type="molecule type" value="Genomic_DNA"/>
</dbReference>
<dbReference type="AlphaFoldDB" id="A0A270NQD1"/>
<reference evidence="2 3" key="1">
    <citation type="submission" date="2017-06" db="EMBL/GenBank/DDBJ databases">
        <title>Genome sequencing and assembly of Stenotrophomonas maltophilia DF07.</title>
        <authorList>
            <person name="Iyer R."/>
        </authorList>
    </citation>
    <scope>NUCLEOTIDE SEQUENCE [LARGE SCALE GENOMIC DNA]</scope>
    <source>
        <strain evidence="2 3">DF07</strain>
    </source>
</reference>
<organism evidence="2 3">
    <name type="scientific">Stenotrophomonas maltophilia</name>
    <name type="common">Pseudomonas maltophilia</name>
    <name type="synonym">Xanthomonas maltophilia</name>
    <dbReference type="NCBI Taxonomy" id="40324"/>
    <lineage>
        <taxon>Bacteria</taxon>
        <taxon>Pseudomonadati</taxon>
        <taxon>Pseudomonadota</taxon>
        <taxon>Gammaproteobacteria</taxon>
        <taxon>Lysobacterales</taxon>
        <taxon>Lysobacteraceae</taxon>
        <taxon>Stenotrophomonas</taxon>
        <taxon>Stenotrophomonas maltophilia group</taxon>
    </lineage>
</organism>
<dbReference type="InterPro" id="IPR002525">
    <property type="entry name" value="Transp_IS110-like_N"/>
</dbReference>